<evidence type="ECO:0000313" key="3">
    <source>
        <dbReference type="EMBL" id="DAD81633.1"/>
    </source>
</evidence>
<dbReference type="InterPro" id="IPR002156">
    <property type="entry name" value="RNaseH_domain"/>
</dbReference>
<dbReference type="InterPro" id="IPR012337">
    <property type="entry name" value="RNaseH-like_sf"/>
</dbReference>
<dbReference type="CDD" id="cd09278">
    <property type="entry name" value="RNase_HI_prokaryote_like"/>
    <property type="match status" value="1"/>
</dbReference>
<dbReference type="Gene3D" id="3.30.420.10">
    <property type="entry name" value="Ribonuclease H-like superfamily/Ribonuclease H"/>
    <property type="match status" value="1"/>
</dbReference>
<dbReference type="InterPro" id="IPR022892">
    <property type="entry name" value="RNaseHI"/>
</dbReference>
<dbReference type="Pfam" id="PF00075">
    <property type="entry name" value="RNase_H"/>
    <property type="match status" value="1"/>
</dbReference>
<name>A0A8S5MH18_9CAUD</name>
<protein>
    <submittedName>
        <fullName evidence="3">Ribonuclease HI</fullName>
    </submittedName>
</protein>
<sequence length="157" mass="17883">MSKYIAYTDGGCQNTSVYGEGGSAYLIIHKREVVKTASKGFLYTTSNRMEMLAIISAVCSVPEGSDLIVYSDSKYAINVFSGIWKPKKNRDLIIKYNERVKTLSSVYFRWIKGHNGDKYNELVDSMCTNSINEIVQLHNLPNDRFKKVKVQLSFKFN</sequence>
<dbReference type="GO" id="GO:0003676">
    <property type="term" value="F:nucleic acid binding"/>
    <property type="evidence" value="ECO:0007669"/>
    <property type="project" value="InterPro"/>
</dbReference>
<accession>A0A8S5MH18</accession>
<dbReference type="SUPFAM" id="SSF53098">
    <property type="entry name" value="Ribonuclease H-like"/>
    <property type="match status" value="1"/>
</dbReference>
<proteinExistence type="predicted"/>
<dbReference type="GO" id="GO:0004523">
    <property type="term" value="F:RNA-DNA hybrid ribonuclease activity"/>
    <property type="evidence" value="ECO:0007669"/>
    <property type="project" value="InterPro"/>
</dbReference>
<dbReference type="EMBL" id="BK014906">
    <property type="protein sequence ID" value="DAD81633.1"/>
    <property type="molecule type" value="Genomic_DNA"/>
</dbReference>
<reference evidence="3" key="1">
    <citation type="journal article" date="2021" name="Proc. Natl. Acad. Sci. U.S.A.">
        <title>A Catalog of Tens of Thousands of Viruses from Human Metagenomes Reveals Hidden Associations with Chronic Diseases.</title>
        <authorList>
            <person name="Tisza M.J."/>
            <person name="Buck C.B."/>
        </authorList>
    </citation>
    <scope>NUCLEOTIDE SEQUENCE</scope>
    <source>
        <strain evidence="3">Ct9Ns12</strain>
    </source>
</reference>
<organism evidence="3">
    <name type="scientific">Myoviridae sp. ct9Ns12</name>
    <dbReference type="NCBI Taxonomy" id="2826626"/>
    <lineage>
        <taxon>Viruses</taxon>
        <taxon>Duplodnaviria</taxon>
        <taxon>Heunggongvirae</taxon>
        <taxon>Uroviricota</taxon>
        <taxon>Caudoviricetes</taxon>
    </lineage>
</organism>
<dbReference type="InterPro" id="IPR036397">
    <property type="entry name" value="RNaseH_sf"/>
</dbReference>
<comment type="subunit">
    <text evidence="1">Monomer.</text>
</comment>
<dbReference type="PROSITE" id="PS50879">
    <property type="entry name" value="RNASE_H_1"/>
    <property type="match status" value="1"/>
</dbReference>
<evidence type="ECO:0000256" key="1">
    <source>
        <dbReference type="ARBA" id="ARBA00011245"/>
    </source>
</evidence>
<feature type="domain" description="RNase H type-1" evidence="2">
    <location>
        <begin position="1"/>
        <end position="132"/>
    </location>
</feature>
<evidence type="ECO:0000259" key="2">
    <source>
        <dbReference type="PROSITE" id="PS50879"/>
    </source>
</evidence>